<dbReference type="SMART" id="SM00857">
    <property type="entry name" value="Resolvase"/>
    <property type="match status" value="1"/>
</dbReference>
<dbReference type="AlphaFoldDB" id="A0A418NRB0"/>
<dbReference type="Gene3D" id="3.40.50.1390">
    <property type="entry name" value="Resolvase, N-terminal catalytic domain"/>
    <property type="match status" value="1"/>
</dbReference>
<dbReference type="GO" id="GO:0000150">
    <property type="term" value="F:DNA strand exchange activity"/>
    <property type="evidence" value="ECO:0007669"/>
    <property type="project" value="InterPro"/>
</dbReference>
<dbReference type="PANTHER" id="PTHR30461">
    <property type="entry name" value="DNA-INVERTASE FROM LAMBDOID PROPHAGE"/>
    <property type="match status" value="1"/>
</dbReference>
<proteinExistence type="predicted"/>
<dbReference type="SUPFAM" id="SSF53041">
    <property type="entry name" value="Resolvase-like"/>
    <property type="match status" value="1"/>
</dbReference>
<accession>A0A418NRB0</accession>
<dbReference type="RefSeq" id="WP_119587416.1">
    <property type="nucleotide sequence ID" value="NZ_CAWODQ010000025.1"/>
</dbReference>
<dbReference type="InterPro" id="IPR036162">
    <property type="entry name" value="Resolvase-like_N_sf"/>
</dbReference>
<evidence type="ECO:0000259" key="1">
    <source>
        <dbReference type="PROSITE" id="PS51736"/>
    </source>
</evidence>
<gene>
    <name evidence="3" type="ORF">D2V07_12930</name>
</gene>
<sequence>MMDCVIYMRWSSAEQSKGSSLERQREDCRRHATEAGWRVVDELVDDGISAFKGQHTTSGALGRFVQDVEDGRFPDGVVLLCEKLDRLSRQEPGRVFMWMMNLTEAGVMVATVDGGRRYSQGNFDMASIIEVVVKAQLSHEESEKKSQRLSSAWAVKRRRLNSGEKFVMTRRAPAWLQVVGNPATFIPIPERAAVVRRIFEETVAGYGKHHIARNLNLENVPTFGRADGWHASSIQKVLRNPAVIGELHPARKARGAKRTMTGDIVEDYYPAVVDADLHRRALTAIAERSRKFTGRGRKLVNLFSGLATCGSCGNKMTFRSKGRKQRADGTWVSEDYLICDGYQRGKGCTNGVHFNYAVWEEGILDPIIFEALSGDRSGSHSEVRDLEIEIATLERTWEIAKARSDSALRIAVDTGRPEAQAIWTDLVAESDVAMSALDEARGRLQLLAHAPSLEEQWARIHQLRSQLDHENETLRFDARSKVMSAVHALVNRLVFYGPSPMGVDMVIAYERSVSIYYHDLLGGTEWSMCRLNAEHYLNIEDEAAED</sequence>
<organism evidence="3 4">
    <name type="scientific">Aurantiacibacter zhengii</name>
    <dbReference type="NCBI Taxonomy" id="2307003"/>
    <lineage>
        <taxon>Bacteria</taxon>
        <taxon>Pseudomonadati</taxon>
        <taxon>Pseudomonadota</taxon>
        <taxon>Alphaproteobacteria</taxon>
        <taxon>Sphingomonadales</taxon>
        <taxon>Erythrobacteraceae</taxon>
        <taxon>Aurantiacibacter</taxon>
    </lineage>
</organism>
<reference evidence="3 4" key="1">
    <citation type="submission" date="2018-08" db="EMBL/GenBank/DDBJ databases">
        <title>Erythrobacter zhengii sp.nov., a bacterium isolated from deep-sea sediment.</title>
        <authorList>
            <person name="Fang C."/>
            <person name="Wu Y.-H."/>
            <person name="Sun C."/>
            <person name="Wang H."/>
            <person name="Cheng H."/>
            <person name="Meng F.-X."/>
            <person name="Wang C.-S."/>
            <person name="Xu X.-W."/>
        </authorList>
    </citation>
    <scope>NUCLEOTIDE SEQUENCE [LARGE SCALE GENOMIC DNA]</scope>
    <source>
        <strain evidence="3 4">V18</strain>
    </source>
</reference>
<evidence type="ECO:0000313" key="3">
    <source>
        <dbReference type="EMBL" id="RIV85177.1"/>
    </source>
</evidence>
<feature type="domain" description="Resolvase/invertase-type recombinase catalytic" evidence="1">
    <location>
        <begin position="3"/>
        <end position="160"/>
    </location>
</feature>
<comment type="caution">
    <text evidence="3">The sequence shown here is derived from an EMBL/GenBank/DDBJ whole genome shotgun (WGS) entry which is preliminary data.</text>
</comment>
<dbReference type="InterPro" id="IPR050639">
    <property type="entry name" value="SSR_resolvase"/>
</dbReference>
<protein>
    <recommendedName>
        <fullName evidence="5">Recombinase family protein</fullName>
    </recommendedName>
</protein>
<dbReference type="InterPro" id="IPR038109">
    <property type="entry name" value="DNA_bind_recomb_sf"/>
</dbReference>
<dbReference type="Pfam" id="PF13408">
    <property type="entry name" value="Zn_ribbon_recom"/>
    <property type="match status" value="1"/>
</dbReference>
<name>A0A418NRB0_9SPHN</name>
<dbReference type="PANTHER" id="PTHR30461:SF23">
    <property type="entry name" value="DNA RECOMBINASE-RELATED"/>
    <property type="match status" value="1"/>
</dbReference>
<dbReference type="OrthoDB" id="7410930at2"/>
<evidence type="ECO:0000259" key="2">
    <source>
        <dbReference type="PROSITE" id="PS51737"/>
    </source>
</evidence>
<dbReference type="Pfam" id="PF00239">
    <property type="entry name" value="Resolvase"/>
    <property type="match status" value="1"/>
</dbReference>
<dbReference type="EMBL" id="QXFL01000005">
    <property type="protein sequence ID" value="RIV85177.1"/>
    <property type="molecule type" value="Genomic_DNA"/>
</dbReference>
<dbReference type="Gene3D" id="3.90.1750.20">
    <property type="entry name" value="Putative Large Serine Recombinase, Chain B, Domain 2"/>
    <property type="match status" value="1"/>
</dbReference>
<evidence type="ECO:0000313" key="4">
    <source>
        <dbReference type="Proteomes" id="UP000286576"/>
    </source>
</evidence>
<dbReference type="CDD" id="cd00338">
    <property type="entry name" value="Ser_Recombinase"/>
    <property type="match status" value="1"/>
</dbReference>
<dbReference type="PROSITE" id="PS51737">
    <property type="entry name" value="RECOMBINASE_DNA_BIND"/>
    <property type="match status" value="1"/>
</dbReference>
<keyword evidence="4" id="KW-1185">Reference proteome</keyword>
<dbReference type="PROSITE" id="PS51736">
    <property type="entry name" value="RECOMBINASES_3"/>
    <property type="match status" value="1"/>
</dbReference>
<dbReference type="Proteomes" id="UP000286576">
    <property type="component" value="Unassembled WGS sequence"/>
</dbReference>
<dbReference type="Pfam" id="PF07508">
    <property type="entry name" value="Recombinase"/>
    <property type="match status" value="1"/>
</dbReference>
<dbReference type="InterPro" id="IPR025827">
    <property type="entry name" value="Zn_ribbon_recom_dom"/>
</dbReference>
<feature type="domain" description="Recombinase" evidence="2">
    <location>
        <begin position="174"/>
        <end position="292"/>
    </location>
</feature>
<dbReference type="InterPro" id="IPR011109">
    <property type="entry name" value="DNA_bind_recombinase_dom"/>
</dbReference>
<dbReference type="GO" id="GO:0003677">
    <property type="term" value="F:DNA binding"/>
    <property type="evidence" value="ECO:0007669"/>
    <property type="project" value="InterPro"/>
</dbReference>
<evidence type="ECO:0008006" key="5">
    <source>
        <dbReference type="Google" id="ProtNLM"/>
    </source>
</evidence>
<dbReference type="InterPro" id="IPR006119">
    <property type="entry name" value="Resolv_N"/>
</dbReference>